<name>A0A5C7J376_9BACT</name>
<evidence type="ECO:0000313" key="3">
    <source>
        <dbReference type="Proteomes" id="UP000321026"/>
    </source>
</evidence>
<accession>A0A5C7J376</accession>
<sequence>MENETDKIDDYRKDIKKLSNWIDKFPYHPLAKELKKLEQFNEAISLRARERDLLEELEDAEGLVVFLQKQVLKLEKQEAILKSWVKSQLKRIEAVDIENYNYQRRLNILALLLSKI</sequence>
<protein>
    <submittedName>
        <fullName evidence="2">Uncharacterized protein</fullName>
    </submittedName>
</protein>
<evidence type="ECO:0000313" key="2">
    <source>
        <dbReference type="EMBL" id="TXG75829.1"/>
    </source>
</evidence>
<gene>
    <name evidence="2" type="ORF">E6Q11_06450</name>
</gene>
<reference evidence="2 3" key="1">
    <citation type="submission" date="2018-09" db="EMBL/GenBank/DDBJ databases">
        <title>Metagenome Assembled Genomes from an Advanced Water Purification Facility.</title>
        <authorList>
            <person name="Stamps B.W."/>
            <person name="Spear J.R."/>
        </authorList>
    </citation>
    <scope>NUCLEOTIDE SEQUENCE [LARGE SCALE GENOMIC DNA]</scope>
    <source>
        <strain evidence="2">Bin_63_2</strain>
    </source>
</reference>
<dbReference type="EMBL" id="SSDS01000101">
    <property type="protein sequence ID" value="TXG75829.1"/>
    <property type="molecule type" value="Genomic_DNA"/>
</dbReference>
<dbReference type="Proteomes" id="UP000321026">
    <property type="component" value="Unassembled WGS sequence"/>
</dbReference>
<organism evidence="2 3">
    <name type="scientific">Candidatus Dojkabacteria bacterium</name>
    <dbReference type="NCBI Taxonomy" id="2099670"/>
    <lineage>
        <taxon>Bacteria</taxon>
        <taxon>Candidatus Dojkabacteria</taxon>
    </lineage>
</organism>
<evidence type="ECO:0000256" key="1">
    <source>
        <dbReference type="SAM" id="Coils"/>
    </source>
</evidence>
<dbReference type="AlphaFoldDB" id="A0A5C7J376"/>
<keyword evidence="1" id="KW-0175">Coiled coil</keyword>
<feature type="coiled-coil region" evidence="1">
    <location>
        <begin position="50"/>
        <end position="77"/>
    </location>
</feature>
<proteinExistence type="predicted"/>
<comment type="caution">
    <text evidence="2">The sequence shown here is derived from an EMBL/GenBank/DDBJ whole genome shotgun (WGS) entry which is preliminary data.</text>
</comment>